<keyword evidence="1" id="KW-0472">Membrane</keyword>
<feature type="transmembrane region" description="Helical" evidence="1">
    <location>
        <begin position="199"/>
        <end position="222"/>
    </location>
</feature>
<feature type="transmembrane region" description="Helical" evidence="1">
    <location>
        <begin position="293"/>
        <end position="313"/>
    </location>
</feature>
<keyword evidence="1" id="KW-1133">Transmembrane helix</keyword>
<feature type="transmembrane region" description="Helical" evidence="1">
    <location>
        <begin position="229"/>
        <end position="249"/>
    </location>
</feature>
<dbReference type="EMBL" id="JACIDC010000005">
    <property type="protein sequence ID" value="MBB4040246.1"/>
    <property type="molecule type" value="Genomic_DNA"/>
</dbReference>
<proteinExistence type="predicted"/>
<gene>
    <name evidence="4" type="ORF">GGR34_001897</name>
</gene>
<dbReference type="GO" id="GO:0016747">
    <property type="term" value="F:acyltransferase activity, transferring groups other than amino-acyl groups"/>
    <property type="evidence" value="ECO:0007669"/>
    <property type="project" value="InterPro"/>
</dbReference>
<feature type="transmembrane region" description="Helical" evidence="1">
    <location>
        <begin position="77"/>
        <end position="96"/>
    </location>
</feature>
<dbReference type="InterPro" id="IPR002656">
    <property type="entry name" value="Acyl_transf_3_dom"/>
</dbReference>
<protein>
    <submittedName>
        <fullName evidence="4">Peptidoglycan/LPS O-acetylase OafA/YrhL</fullName>
    </submittedName>
</protein>
<evidence type="ECO:0000256" key="1">
    <source>
        <dbReference type="SAM" id="Phobius"/>
    </source>
</evidence>
<keyword evidence="1" id="KW-0812">Transmembrane</keyword>
<evidence type="ECO:0000259" key="3">
    <source>
        <dbReference type="Pfam" id="PF19040"/>
    </source>
</evidence>
<dbReference type="GO" id="GO:0016020">
    <property type="term" value="C:membrane"/>
    <property type="evidence" value="ECO:0007669"/>
    <property type="project" value="TreeGrafter"/>
</dbReference>
<dbReference type="Pfam" id="PF19040">
    <property type="entry name" value="SGNH"/>
    <property type="match status" value="1"/>
</dbReference>
<feature type="transmembrane region" description="Helical" evidence="1">
    <location>
        <begin position="35"/>
        <end position="56"/>
    </location>
</feature>
<dbReference type="Pfam" id="PF01757">
    <property type="entry name" value="Acyl_transf_3"/>
    <property type="match status" value="1"/>
</dbReference>
<dbReference type="PANTHER" id="PTHR23028:SF53">
    <property type="entry name" value="ACYL_TRANSF_3 DOMAIN-CONTAINING PROTEIN"/>
    <property type="match status" value="1"/>
</dbReference>
<sequence length="659" mass="72119">MHHPRHHIIEEVQGLRAIAVLSVLIYHIWPSALPGGYVGVDVFFVISGFLITGSLVKEFEAKGRIGILGFYARRIRRLLPAATVVSIAVALSIPLFPKGQWPDIVNGIVASAAYVQNWFLAAQAVDYLAGDTKGPMNHFWSLSVEEQYYIIWPLILFPILAVARKAGFDSRKAFGWIIAVVGSGSLAYSVFLTPRDPGIAYFATTTRAWELALGGALAVSFVKDALSSSLRAVLGLAGILGIAVASFAYDESTQFPGYAALLPTLAAAAVIASSGAQTPWSGSVLLKSRLFQYLGDISYSLYLWHWPLIVIYGEVTGRTPGLSDGALILLASCGLAHLSTVFVEDRFRAGSLPIGKTLAAGAGCIAATLVLGLSYLAWSDLDQGPVALQGRPGAMAMVDPRYDWRKEDILNVIPRPETAREDVPLIYKTKCHQEQRKSEVLTCVYGNPAARMKIVMIGDSHAGHLYPAFEELARNGAVYFRGVSKSACLFSLEAFYHPPFKRLYTECLDWSKNVIAWLERERPDLVLISQSPAYPETTLKGMAEAWSRLIAMGLDVRPVRSTPWLGFDADKCIATSKDWSVDCAPKRAVAFREDPVVKVSNALELRPLDLTKYLCDAERCPTVIGGVFVYRDRHHLTATFARSLSEAFRTELSLGTRAN</sequence>
<keyword evidence="5" id="KW-1185">Reference proteome</keyword>
<dbReference type="PANTHER" id="PTHR23028">
    <property type="entry name" value="ACETYLTRANSFERASE"/>
    <property type="match status" value="1"/>
</dbReference>
<feature type="transmembrane region" description="Helical" evidence="1">
    <location>
        <begin position="12"/>
        <end position="29"/>
    </location>
</feature>
<feature type="transmembrane region" description="Helical" evidence="1">
    <location>
        <begin position="325"/>
        <end position="343"/>
    </location>
</feature>
<dbReference type="Proteomes" id="UP000519439">
    <property type="component" value="Unassembled WGS sequence"/>
</dbReference>
<dbReference type="RefSeq" id="WP_027315176.1">
    <property type="nucleotide sequence ID" value="NZ_JACIDC010000005.1"/>
</dbReference>
<dbReference type="InterPro" id="IPR043968">
    <property type="entry name" value="SGNH"/>
</dbReference>
<organism evidence="4 5">
    <name type="scientific">Microvirga flocculans</name>
    <dbReference type="NCBI Taxonomy" id="217168"/>
    <lineage>
        <taxon>Bacteria</taxon>
        <taxon>Pseudomonadati</taxon>
        <taxon>Pseudomonadota</taxon>
        <taxon>Alphaproteobacteria</taxon>
        <taxon>Hyphomicrobiales</taxon>
        <taxon>Methylobacteriaceae</taxon>
        <taxon>Microvirga</taxon>
    </lineage>
</organism>
<feature type="transmembrane region" description="Helical" evidence="1">
    <location>
        <begin position="355"/>
        <end position="378"/>
    </location>
</feature>
<evidence type="ECO:0000313" key="4">
    <source>
        <dbReference type="EMBL" id="MBB4040246.1"/>
    </source>
</evidence>
<comment type="caution">
    <text evidence="4">The sequence shown here is derived from an EMBL/GenBank/DDBJ whole genome shotgun (WGS) entry which is preliminary data.</text>
</comment>
<feature type="transmembrane region" description="Helical" evidence="1">
    <location>
        <begin position="148"/>
        <end position="166"/>
    </location>
</feature>
<evidence type="ECO:0000313" key="5">
    <source>
        <dbReference type="Proteomes" id="UP000519439"/>
    </source>
</evidence>
<feature type="domain" description="Acyltransferase 3" evidence="2">
    <location>
        <begin position="11"/>
        <end position="328"/>
    </location>
</feature>
<name>A0A7W6N853_9HYPH</name>
<reference evidence="4 5" key="1">
    <citation type="submission" date="2020-08" db="EMBL/GenBank/DDBJ databases">
        <title>Genomic Encyclopedia of Type Strains, Phase IV (KMG-IV): sequencing the most valuable type-strain genomes for metagenomic binning, comparative biology and taxonomic classification.</title>
        <authorList>
            <person name="Goeker M."/>
        </authorList>
    </citation>
    <scope>NUCLEOTIDE SEQUENCE [LARGE SCALE GENOMIC DNA]</scope>
    <source>
        <strain evidence="4 5">DSM 15743</strain>
    </source>
</reference>
<feature type="domain" description="SGNH" evidence="3">
    <location>
        <begin position="430"/>
        <end position="649"/>
    </location>
</feature>
<accession>A0A7W6N853</accession>
<dbReference type="AlphaFoldDB" id="A0A7W6N853"/>
<dbReference type="GO" id="GO:0009103">
    <property type="term" value="P:lipopolysaccharide biosynthetic process"/>
    <property type="evidence" value="ECO:0007669"/>
    <property type="project" value="TreeGrafter"/>
</dbReference>
<evidence type="ECO:0000259" key="2">
    <source>
        <dbReference type="Pfam" id="PF01757"/>
    </source>
</evidence>
<feature type="transmembrane region" description="Helical" evidence="1">
    <location>
        <begin position="173"/>
        <end position="193"/>
    </location>
</feature>
<dbReference type="InterPro" id="IPR050879">
    <property type="entry name" value="Acyltransferase_3"/>
</dbReference>